<dbReference type="GO" id="GO:0004129">
    <property type="term" value="F:cytochrome-c oxidase activity"/>
    <property type="evidence" value="ECO:0007669"/>
    <property type="project" value="InterPro"/>
</dbReference>
<evidence type="ECO:0000256" key="1">
    <source>
        <dbReference type="ARBA" id="ARBA00004651"/>
    </source>
</evidence>
<dbReference type="GO" id="GO:0005886">
    <property type="term" value="C:plasma membrane"/>
    <property type="evidence" value="ECO:0007669"/>
    <property type="project" value="UniProtKB-SubCell"/>
</dbReference>
<feature type="transmembrane region" description="Helical" evidence="8">
    <location>
        <begin position="68"/>
        <end position="89"/>
    </location>
</feature>
<sequence>MFKDCSKANMEKTEQTWFQKIENLHPYQTLMYLGMFGSGLIFLFMTIAFLATGPTNMDAIGFRMPKSFIMSTFIILISGYTVSKMLKFYLQESIRELRKSLMLTFWLGVAFCVLQVIGWKELTSMGIDFAGLPKGSFLYVLSGIHLFHLGGAMVFALIMVLQYQKKEKDEIQEIIMLTNPFEKMRIQLFTLYWYFMDLIWLVLFMIFVLTF</sequence>
<dbReference type="Gene3D" id="1.20.120.80">
    <property type="entry name" value="Cytochrome c oxidase, subunit III, four-helix bundle"/>
    <property type="match status" value="1"/>
</dbReference>
<keyword evidence="4 7" id="KW-0812">Transmembrane</keyword>
<dbReference type="EMBL" id="PVTR01000002">
    <property type="protein sequence ID" value="PRY89820.1"/>
    <property type="molecule type" value="Genomic_DNA"/>
</dbReference>
<keyword evidence="3" id="KW-1003">Cell membrane</keyword>
<evidence type="ECO:0000256" key="5">
    <source>
        <dbReference type="ARBA" id="ARBA00022989"/>
    </source>
</evidence>
<feature type="transmembrane region" description="Helical" evidence="8">
    <location>
        <begin position="139"/>
        <end position="161"/>
    </location>
</feature>
<comment type="similarity">
    <text evidence="2 7">Belongs to the cytochrome c oxidase subunit 3 family.</text>
</comment>
<feature type="transmembrane region" description="Helical" evidence="8">
    <location>
        <begin position="191"/>
        <end position="210"/>
    </location>
</feature>
<comment type="caution">
    <text evidence="10">The sequence shown here is derived from an EMBL/GenBank/DDBJ whole genome shotgun (WGS) entry which is preliminary data.</text>
</comment>
<evidence type="ECO:0000313" key="11">
    <source>
        <dbReference type="Proteomes" id="UP000238157"/>
    </source>
</evidence>
<dbReference type="GO" id="GO:0019646">
    <property type="term" value="P:aerobic electron transport chain"/>
    <property type="evidence" value="ECO:0007669"/>
    <property type="project" value="InterPro"/>
</dbReference>
<feature type="transmembrane region" description="Helical" evidence="8">
    <location>
        <begin position="30"/>
        <end position="53"/>
    </location>
</feature>
<reference evidence="10 11" key="1">
    <citation type="submission" date="2018-03" db="EMBL/GenBank/DDBJ databases">
        <title>Genomic Encyclopedia of Archaeal and Bacterial Type Strains, Phase II (KMG-II): from individual species to whole genera.</title>
        <authorList>
            <person name="Goeker M."/>
        </authorList>
    </citation>
    <scope>NUCLEOTIDE SEQUENCE [LARGE SCALE GENOMIC DNA]</scope>
    <source>
        <strain evidence="10 11">DSM 27929</strain>
    </source>
</reference>
<organism evidence="10 11">
    <name type="scientific">Mongoliibacter ruber</name>
    <dbReference type="NCBI Taxonomy" id="1750599"/>
    <lineage>
        <taxon>Bacteria</taxon>
        <taxon>Pseudomonadati</taxon>
        <taxon>Bacteroidota</taxon>
        <taxon>Cytophagia</taxon>
        <taxon>Cytophagales</taxon>
        <taxon>Cyclobacteriaceae</taxon>
        <taxon>Mongoliibacter</taxon>
    </lineage>
</organism>
<name>A0A2T0WT16_9BACT</name>
<dbReference type="PANTHER" id="PTHR11403">
    <property type="entry name" value="CYTOCHROME C OXIDASE SUBUNIT III"/>
    <property type="match status" value="1"/>
</dbReference>
<accession>A0A2T0WT16</accession>
<dbReference type="Pfam" id="PF00510">
    <property type="entry name" value="COX3"/>
    <property type="match status" value="1"/>
</dbReference>
<gene>
    <name evidence="10" type="ORF">CLW00_102296</name>
</gene>
<evidence type="ECO:0000256" key="6">
    <source>
        <dbReference type="ARBA" id="ARBA00023136"/>
    </source>
</evidence>
<proteinExistence type="inferred from homology"/>
<evidence type="ECO:0000256" key="4">
    <source>
        <dbReference type="ARBA" id="ARBA00022692"/>
    </source>
</evidence>
<feature type="transmembrane region" description="Helical" evidence="8">
    <location>
        <begin position="101"/>
        <end position="119"/>
    </location>
</feature>
<dbReference type="Proteomes" id="UP000238157">
    <property type="component" value="Unassembled WGS sequence"/>
</dbReference>
<dbReference type="SUPFAM" id="SSF81452">
    <property type="entry name" value="Cytochrome c oxidase subunit III-like"/>
    <property type="match status" value="1"/>
</dbReference>
<evidence type="ECO:0000256" key="3">
    <source>
        <dbReference type="ARBA" id="ARBA00022475"/>
    </source>
</evidence>
<dbReference type="InterPro" id="IPR024791">
    <property type="entry name" value="Cyt_c/ubiquinol_Oxase_su3"/>
</dbReference>
<evidence type="ECO:0000313" key="10">
    <source>
        <dbReference type="EMBL" id="PRY89820.1"/>
    </source>
</evidence>
<dbReference type="InterPro" id="IPR000298">
    <property type="entry name" value="Cyt_c_oxidase-like_su3"/>
</dbReference>
<evidence type="ECO:0000256" key="2">
    <source>
        <dbReference type="ARBA" id="ARBA00010581"/>
    </source>
</evidence>
<keyword evidence="5 8" id="KW-1133">Transmembrane helix</keyword>
<dbReference type="PANTHER" id="PTHR11403:SF2">
    <property type="entry name" value="CYTOCHROME BO(3) UBIQUINOL OXIDASE SUBUNIT 3"/>
    <property type="match status" value="1"/>
</dbReference>
<keyword evidence="6 8" id="KW-0472">Membrane</keyword>
<keyword evidence="11" id="KW-1185">Reference proteome</keyword>
<feature type="domain" description="Heme-copper oxidase subunit III family profile" evidence="9">
    <location>
        <begin position="1"/>
        <end position="211"/>
    </location>
</feature>
<dbReference type="PROSITE" id="PS50253">
    <property type="entry name" value="COX3"/>
    <property type="match status" value="1"/>
</dbReference>
<dbReference type="InterPro" id="IPR035973">
    <property type="entry name" value="Cyt_c_oxidase_su3-like_sf"/>
</dbReference>
<comment type="subcellular location">
    <subcellularLocation>
        <location evidence="1 7">Cell membrane</location>
        <topology evidence="1 7">Multi-pass membrane protein</topology>
    </subcellularLocation>
</comment>
<protein>
    <submittedName>
        <fullName evidence="10">Cytochrome c oxidase subunit 3</fullName>
    </submittedName>
</protein>
<evidence type="ECO:0000256" key="8">
    <source>
        <dbReference type="SAM" id="Phobius"/>
    </source>
</evidence>
<evidence type="ECO:0000256" key="7">
    <source>
        <dbReference type="RuleBase" id="RU003376"/>
    </source>
</evidence>
<evidence type="ECO:0000259" key="9">
    <source>
        <dbReference type="PROSITE" id="PS50253"/>
    </source>
</evidence>
<dbReference type="InterPro" id="IPR013833">
    <property type="entry name" value="Cyt_c_oxidase_su3_a-hlx"/>
</dbReference>
<dbReference type="AlphaFoldDB" id="A0A2T0WT16"/>